<evidence type="ECO:0000313" key="2">
    <source>
        <dbReference type="Proteomes" id="UP000688137"/>
    </source>
</evidence>
<name>A0A8S1PQD7_PARPR</name>
<comment type="caution">
    <text evidence="1">The sequence shown here is derived from an EMBL/GenBank/DDBJ whole genome shotgun (WGS) entry which is preliminary data.</text>
</comment>
<sequence length="206" mass="24164">MSSPQKISEQEYEELITFVNEILKEQQQQQEQCQVIISASDEKNSPPIQREVCFQTDPDTIGEIDSLIGNFEQMTVNKSLFEQIEFFGGCACFKLCEIFSGNQEPLTLLSRIKMDKLREELNKQIRETIFRQNRKNYIHQLDKQSDKSCFEQTQQQQQCQDQQQDNINTHKENISTFDDVDTFPNAIKSKAKVVKKRRKQSHIPYC</sequence>
<protein>
    <submittedName>
        <fullName evidence="1">Uncharacterized protein</fullName>
    </submittedName>
</protein>
<proteinExistence type="predicted"/>
<dbReference type="EMBL" id="CAJJDM010000129">
    <property type="protein sequence ID" value="CAD8105256.1"/>
    <property type="molecule type" value="Genomic_DNA"/>
</dbReference>
<organism evidence="1 2">
    <name type="scientific">Paramecium primaurelia</name>
    <dbReference type="NCBI Taxonomy" id="5886"/>
    <lineage>
        <taxon>Eukaryota</taxon>
        <taxon>Sar</taxon>
        <taxon>Alveolata</taxon>
        <taxon>Ciliophora</taxon>
        <taxon>Intramacronucleata</taxon>
        <taxon>Oligohymenophorea</taxon>
        <taxon>Peniculida</taxon>
        <taxon>Parameciidae</taxon>
        <taxon>Paramecium</taxon>
    </lineage>
</organism>
<keyword evidence="2" id="KW-1185">Reference proteome</keyword>
<gene>
    <name evidence="1" type="ORF">PPRIM_AZ9-3.1.T1260141</name>
</gene>
<accession>A0A8S1PQD7</accession>
<dbReference type="AlphaFoldDB" id="A0A8S1PQD7"/>
<dbReference type="Proteomes" id="UP000688137">
    <property type="component" value="Unassembled WGS sequence"/>
</dbReference>
<reference evidence="1" key="1">
    <citation type="submission" date="2021-01" db="EMBL/GenBank/DDBJ databases">
        <authorList>
            <consortium name="Genoscope - CEA"/>
            <person name="William W."/>
        </authorList>
    </citation>
    <scope>NUCLEOTIDE SEQUENCE</scope>
</reference>
<evidence type="ECO:0000313" key="1">
    <source>
        <dbReference type="EMBL" id="CAD8105256.1"/>
    </source>
</evidence>